<accession>A0AAW2WW54</accession>
<evidence type="ECO:0000256" key="1">
    <source>
        <dbReference type="SAM" id="MobiDB-lite"/>
    </source>
</evidence>
<dbReference type="InterPro" id="IPR029480">
    <property type="entry name" value="Transpos_assoc"/>
</dbReference>
<feature type="domain" description="Transposase-associated" evidence="2">
    <location>
        <begin position="10"/>
        <end position="78"/>
    </location>
</feature>
<dbReference type="Pfam" id="PF13963">
    <property type="entry name" value="Transpos_assoc"/>
    <property type="match status" value="1"/>
</dbReference>
<proteinExistence type="predicted"/>
<name>A0AAW2WW54_9LAMI</name>
<evidence type="ECO:0000313" key="3">
    <source>
        <dbReference type="EMBL" id="KAL0445738.1"/>
    </source>
</evidence>
<evidence type="ECO:0000259" key="2">
    <source>
        <dbReference type="Pfam" id="PF13963"/>
    </source>
</evidence>
<feature type="region of interest" description="Disordered" evidence="1">
    <location>
        <begin position="84"/>
        <end position="108"/>
    </location>
</feature>
<dbReference type="EMBL" id="JACGWN010000006">
    <property type="protein sequence ID" value="KAL0445738.1"/>
    <property type="molecule type" value="Genomic_DNA"/>
</dbReference>
<dbReference type="AlphaFoldDB" id="A0AAW2WW54"/>
<reference evidence="3" key="2">
    <citation type="journal article" date="2024" name="Plant">
        <title>Genomic evolution and insights into agronomic trait innovations of Sesamum species.</title>
        <authorList>
            <person name="Miao H."/>
            <person name="Wang L."/>
            <person name="Qu L."/>
            <person name="Liu H."/>
            <person name="Sun Y."/>
            <person name="Le M."/>
            <person name="Wang Q."/>
            <person name="Wei S."/>
            <person name="Zheng Y."/>
            <person name="Lin W."/>
            <person name="Duan Y."/>
            <person name="Cao H."/>
            <person name="Xiong S."/>
            <person name="Wang X."/>
            <person name="Wei L."/>
            <person name="Li C."/>
            <person name="Ma Q."/>
            <person name="Ju M."/>
            <person name="Zhao R."/>
            <person name="Li G."/>
            <person name="Mu C."/>
            <person name="Tian Q."/>
            <person name="Mei H."/>
            <person name="Zhang T."/>
            <person name="Gao T."/>
            <person name="Zhang H."/>
        </authorList>
    </citation>
    <scope>NUCLEOTIDE SEQUENCE</scope>
    <source>
        <strain evidence="3">KEN1</strain>
    </source>
</reference>
<protein>
    <recommendedName>
        <fullName evidence="2">Transposase-associated domain-containing protein</fullName>
    </recommendedName>
</protein>
<organism evidence="3">
    <name type="scientific">Sesamum latifolium</name>
    <dbReference type="NCBI Taxonomy" id="2727402"/>
    <lineage>
        <taxon>Eukaryota</taxon>
        <taxon>Viridiplantae</taxon>
        <taxon>Streptophyta</taxon>
        <taxon>Embryophyta</taxon>
        <taxon>Tracheophyta</taxon>
        <taxon>Spermatophyta</taxon>
        <taxon>Magnoliopsida</taxon>
        <taxon>eudicotyledons</taxon>
        <taxon>Gunneridae</taxon>
        <taxon>Pentapetalae</taxon>
        <taxon>asterids</taxon>
        <taxon>lamiids</taxon>
        <taxon>Lamiales</taxon>
        <taxon>Pedaliaceae</taxon>
        <taxon>Sesamum</taxon>
    </lineage>
</organism>
<sequence length="199" mass="22755">MYEKNLPNRAGLTPEFQDGVTAFIEWAKSQQAYMDGVKIRFSCRKCKNEVFKISGEVNFDLYMKSFMPEYYNWTSHGERGCKSTLRPSRHPHLQNEQNPPAPAEEGTSTHWGDAAEMNWVQMMVFDAVGQAYNQDGEADDGTRSCSLDAALVHLSMAVAPIIMCMDWQIDFRIYCTLPSSPCGTVALHLNWLLWLSWWI</sequence>
<comment type="caution">
    <text evidence="3">The sequence shown here is derived from an EMBL/GenBank/DDBJ whole genome shotgun (WGS) entry which is preliminary data.</text>
</comment>
<gene>
    <name evidence="3" type="ORF">Slati_1701700</name>
</gene>
<reference evidence="3" key="1">
    <citation type="submission" date="2020-06" db="EMBL/GenBank/DDBJ databases">
        <authorList>
            <person name="Li T."/>
            <person name="Hu X."/>
            <person name="Zhang T."/>
            <person name="Song X."/>
            <person name="Zhang H."/>
            <person name="Dai N."/>
            <person name="Sheng W."/>
            <person name="Hou X."/>
            <person name="Wei L."/>
        </authorList>
    </citation>
    <scope>NUCLEOTIDE SEQUENCE</scope>
    <source>
        <strain evidence="3">KEN1</strain>
        <tissue evidence="3">Leaf</tissue>
    </source>
</reference>